<comment type="caution">
    <text evidence="6">The sequence shown here is derived from an EMBL/GenBank/DDBJ whole genome shotgun (WGS) entry which is preliminary data.</text>
</comment>
<dbReference type="Pfam" id="PF13411">
    <property type="entry name" value="MerR_1"/>
    <property type="match status" value="1"/>
</dbReference>
<dbReference type="SMART" id="SM00422">
    <property type="entry name" value="HTH_MERR"/>
    <property type="match status" value="2"/>
</dbReference>
<keyword evidence="3" id="KW-0238">DNA-binding</keyword>
<evidence type="ECO:0000259" key="5">
    <source>
        <dbReference type="PROSITE" id="PS50937"/>
    </source>
</evidence>
<gene>
    <name evidence="6" type="ORF">AWU65_31380</name>
</gene>
<dbReference type="PANTHER" id="PTHR30204">
    <property type="entry name" value="REDOX-CYCLING DRUG-SENSING TRANSCRIPTIONAL ACTIVATOR SOXR"/>
    <property type="match status" value="1"/>
</dbReference>
<dbReference type="GO" id="GO:0003700">
    <property type="term" value="F:DNA-binding transcription factor activity"/>
    <property type="evidence" value="ECO:0007669"/>
    <property type="project" value="InterPro"/>
</dbReference>
<organism evidence="6 7">
    <name type="scientific">Paenibacillus glucanolyticus</name>
    <dbReference type="NCBI Taxonomy" id="59843"/>
    <lineage>
        <taxon>Bacteria</taxon>
        <taxon>Bacillati</taxon>
        <taxon>Bacillota</taxon>
        <taxon>Bacilli</taxon>
        <taxon>Bacillales</taxon>
        <taxon>Paenibacillaceae</taxon>
        <taxon>Paenibacillus</taxon>
    </lineage>
</organism>
<dbReference type="Proteomes" id="UP000076796">
    <property type="component" value="Unassembled WGS sequence"/>
</dbReference>
<dbReference type="AlphaFoldDB" id="A0A163FTW3"/>
<dbReference type="SUPFAM" id="SSF46955">
    <property type="entry name" value="Putative DNA-binding domain"/>
    <property type="match status" value="2"/>
</dbReference>
<dbReference type="CDD" id="cd04773">
    <property type="entry name" value="HTH_TioE_rpt2"/>
    <property type="match status" value="1"/>
</dbReference>
<proteinExistence type="predicted"/>
<evidence type="ECO:0000256" key="3">
    <source>
        <dbReference type="ARBA" id="ARBA00023125"/>
    </source>
</evidence>
<evidence type="ECO:0000313" key="6">
    <source>
        <dbReference type="EMBL" id="KZS44556.1"/>
    </source>
</evidence>
<dbReference type="STRING" id="59843.A3958_03645"/>
<dbReference type="GeneID" id="97553753"/>
<dbReference type="GO" id="GO:0003677">
    <property type="term" value="F:DNA binding"/>
    <property type="evidence" value="ECO:0007669"/>
    <property type="project" value="UniProtKB-KW"/>
</dbReference>
<keyword evidence="1" id="KW-0678">Repressor</keyword>
<dbReference type="Pfam" id="PF00376">
    <property type="entry name" value="MerR"/>
    <property type="match status" value="1"/>
</dbReference>
<dbReference type="PROSITE" id="PS50937">
    <property type="entry name" value="HTH_MERR_2"/>
    <property type="match status" value="2"/>
</dbReference>
<keyword evidence="7" id="KW-1185">Reference proteome</keyword>
<keyword evidence="2" id="KW-0805">Transcription regulation</keyword>
<dbReference type="EMBL" id="LWMH01000002">
    <property type="protein sequence ID" value="KZS44556.1"/>
    <property type="molecule type" value="Genomic_DNA"/>
</dbReference>
<dbReference type="PANTHER" id="PTHR30204:SF69">
    <property type="entry name" value="MERR-FAMILY TRANSCRIPTIONAL REGULATOR"/>
    <property type="match status" value="1"/>
</dbReference>
<accession>A0A163FTW3</accession>
<protein>
    <submittedName>
        <fullName evidence="6">Transcriptional regulator</fullName>
    </submittedName>
</protein>
<sequence length="253" mass="29695">MHYLKPKDIAKELQISTSALRHYESWGVVPSPERSENGYRLYTQTHLAYFRCLRAMFPGFGFAVTYEVLRHIQKQEMDEAFWLANGEQVRLQQEKNIADETLALLENPDLNLIQEKKLKAHMTIGEAAELTNVESSAIRHWEREGLLTPDRNPENGYRLYTPSHVRQILLIRSLRRTVYYLERIKEIIQAVEHQSIDQARKLVREALSIIHQRNRQQFNGIHKLMELCIEVGLLKYNEASLLKPILTFDTDRK</sequence>
<evidence type="ECO:0000256" key="4">
    <source>
        <dbReference type="ARBA" id="ARBA00023163"/>
    </source>
</evidence>
<dbReference type="InterPro" id="IPR009061">
    <property type="entry name" value="DNA-bd_dom_put_sf"/>
</dbReference>
<dbReference type="Gene3D" id="1.10.1660.10">
    <property type="match status" value="2"/>
</dbReference>
<evidence type="ECO:0000313" key="7">
    <source>
        <dbReference type="Proteomes" id="UP000076796"/>
    </source>
</evidence>
<keyword evidence="4" id="KW-0804">Transcription</keyword>
<name>A0A163FTW3_9BACL</name>
<feature type="domain" description="HTH merR-type" evidence="5">
    <location>
        <begin position="3"/>
        <end position="57"/>
    </location>
</feature>
<dbReference type="RefSeq" id="WP_006212314.1">
    <property type="nucleotide sequence ID" value="NZ_CBCSBX010000002.1"/>
</dbReference>
<dbReference type="KEGG" id="pglu:A3958_03645"/>
<dbReference type="InterPro" id="IPR000551">
    <property type="entry name" value="MerR-type_HTH_dom"/>
</dbReference>
<evidence type="ECO:0000256" key="1">
    <source>
        <dbReference type="ARBA" id="ARBA00022491"/>
    </source>
</evidence>
<dbReference type="OrthoDB" id="122388at2"/>
<feature type="domain" description="HTH merR-type" evidence="5">
    <location>
        <begin position="121"/>
        <end position="190"/>
    </location>
</feature>
<dbReference type="InterPro" id="IPR047057">
    <property type="entry name" value="MerR_fam"/>
</dbReference>
<reference evidence="6" key="1">
    <citation type="journal article" date="2016" name="Genome Announc.">
        <title>Draft genomes of two strains of Paenibacillus glucanolyticus with capability to degrade lignocellulose.</title>
        <authorList>
            <person name="Mathews S.L."/>
            <person name="Pawlak J."/>
            <person name="Grunden A.M."/>
        </authorList>
    </citation>
    <scope>NUCLEOTIDE SEQUENCE [LARGE SCALE GENOMIC DNA]</scope>
    <source>
        <strain evidence="6">SLM1</strain>
    </source>
</reference>
<evidence type="ECO:0000256" key="2">
    <source>
        <dbReference type="ARBA" id="ARBA00023015"/>
    </source>
</evidence>